<dbReference type="EMBL" id="WJXA01000009">
    <property type="protein sequence ID" value="KAF7133253.1"/>
    <property type="molecule type" value="Genomic_DNA"/>
</dbReference>
<proteinExistence type="predicted"/>
<dbReference type="Proteomes" id="UP000626092">
    <property type="component" value="Unassembled WGS sequence"/>
</dbReference>
<protein>
    <submittedName>
        <fullName evidence="2">Uncharacterized protein</fullName>
    </submittedName>
</protein>
<feature type="region of interest" description="Disordered" evidence="1">
    <location>
        <begin position="191"/>
        <end position="240"/>
    </location>
</feature>
<sequence>MEERGFVEERILGSKGTSSESTSLVTEAELGRERRISDFTVAVGRFSGEGEIVGIGESGGAGASAKAAAAEVFFVILVQLVIVDHAIGGFGACSCESVQLEAISFVVEEQREEKGGARMDKLQSEKRKVQREEKGGERMVNLQWGKRKRLRCVKVVKDSSVLGEKSAAAVPAAGVGDGAVRMETPSRVVGSAAADGNRQICPPLLQSPPRLSRDLGTMNKSSSNDNTKVATIPYSPEKED</sequence>
<dbReference type="AlphaFoldDB" id="A0A834GLB2"/>
<evidence type="ECO:0000256" key="1">
    <source>
        <dbReference type="SAM" id="MobiDB-lite"/>
    </source>
</evidence>
<evidence type="ECO:0000313" key="2">
    <source>
        <dbReference type="EMBL" id="KAF7133253.1"/>
    </source>
</evidence>
<gene>
    <name evidence="2" type="ORF">RHSIM_Rhsim09G0033500</name>
</gene>
<comment type="caution">
    <text evidence="2">The sequence shown here is derived from an EMBL/GenBank/DDBJ whole genome shotgun (WGS) entry which is preliminary data.</text>
</comment>
<feature type="compositionally biased region" description="Polar residues" evidence="1">
    <location>
        <begin position="218"/>
        <end position="229"/>
    </location>
</feature>
<keyword evidence="3" id="KW-1185">Reference proteome</keyword>
<reference evidence="2" key="1">
    <citation type="submission" date="2019-11" db="EMBL/GenBank/DDBJ databases">
        <authorList>
            <person name="Liu Y."/>
            <person name="Hou J."/>
            <person name="Li T.-Q."/>
            <person name="Guan C.-H."/>
            <person name="Wu X."/>
            <person name="Wu H.-Z."/>
            <person name="Ling F."/>
            <person name="Zhang R."/>
            <person name="Shi X.-G."/>
            <person name="Ren J.-P."/>
            <person name="Chen E.-F."/>
            <person name="Sun J.-M."/>
        </authorList>
    </citation>
    <scope>NUCLEOTIDE SEQUENCE</scope>
    <source>
        <strain evidence="2">Adult_tree_wgs_1</strain>
        <tissue evidence="2">Leaves</tissue>
    </source>
</reference>
<evidence type="ECO:0000313" key="3">
    <source>
        <dbReference type="Proteomes" id="UP000626092"/>
    </source>
</evidence>
<accession>A0A834GLB2</accession>
<dbReference type="OrthoDB" id="2018605at2759"/>
<organism evidence="2 3">
    <name type="scientific">Rhododendron simsii</name>
    <name type="common">Sims's rhododendron</name>
    <dbReference type="NCBI Taxonomy" id="118357"/>
    <lineage>
        <taxon>Eukaryota</taxon>
        <taxon>Viridiplantae</taxon>
        <taxon>Streptophyta</taxon>
        <taxon>Embryophyta</taxon>
        <taxon>Tracheophyta</taxon>
        <taxon>Spermatophyta</taxon>
        <taxon>Magnoliopsida</taxon>
        <taxon>eudicotyledons</taxon>
        <taxon>Gunneridae</taxon>
        <taxon>Pentapetalae</taxon>
        <taxon>asterids</taxon>
        <taxon>Ericales</taxon>
        <taxon>Ericaceae</taxon>
        <taxon>Ericoideae</taxon>
        <taxon>Rhodoreae</taxon>
        <taxon>Rhododendron</taxon>
    </lineage>
</organism>
<feature type="region of interest" description="Disordered" evidence="1">
    <location>
        <begin position="114"/>
        <end position="134"/>
    </location>
</feature>
<name>A0A834GLB2_RHOSS</name>